<dbReference type="Proteomes" id="UP000345637">
    <property type="component" value="Unassembled WGS sequence"/>
</dbReference>
<evidence type="ECO:0000313" key="2">
    <source>
        <dbReference type="Proteomes" id="UP000345637"/>
    </source>
</evidence>
<dbReference type="EMBL" id="CAADJE010000027">
    <property type="protein sequence ID" value="VFS83405.1"/>
    <property type="molecule type" value="Genomic_DNA"/>
</dbReference>
<sequence length="73" mass="8122">MDGPVRTTFFGASSDVFTSGFVSQEQTSCFSNNVNACFVPLQVSRITFSGNTDFFTVNDQMTVFHFNVPLKRP</sequence>
<protein>
    <submittedName>
        <fullName evidence="1">Uncharacterized protein</fullName>
    </submittedName>
</protein>
<organism evidence="1 2">
    <name type="scientific">Raoultella planticola</name>
    <name type="common">Klebsiella planticola</name>
    <dbReference type="NCBI Taxonomy" id="575"/>
    <lineage>
        <taxon>Bacteria</taxon>
        <taxon>Pseudomonadati</taxon>
        <taxon>Pseudomonadota</taxon>
        <taxon>Gammaproteobacteria</taxon>
        <taxon>Enterobacterales</taxon>
        <taxon>Enterobacteriaceae</taxon>
        <taxon>Klebsiella/Raoultella group</taxon>
        <taxon>Raoultella</taxon>
    </lineage>
</organism>
<name>A0A485CFL5_RAOPL</name>
<reference evidence="1 2" key="1">
    <citation type="submission" date="2019-03" db="EMBL/GenBank/DDBJ databases">
        <authorList>
            <consortium name="Pathogen Informatics"/>
        </authorList>
    </citation>
    <scope>NUCLEOTIDE SEQUENCE [LARGE SCALE GENOMIC DNA]</scope>
    <source>
        <strain evidence="1 2">NCTC12998</strain>
    </source>
</reference>
<proteinExistence type="predicted"/>
<gene>
    <name evidence="1" type="ORF">NCTC12998_05744</name>
</gene>
<accession>A0A485CFL5</accession>
<evidence type="ECO:0000313" key="1">
    <source>
        <dbReference type="EMBL" id="VFS83405.1"/>
    </source>
</evidence>
<dbReference type="AlphaFoldDB" id="A0A485CFL5"/>